<keyword evidence="1" id="KW-0547">Nucleotide-binding</keyword>
<dbReference type="Pfam" id="PF13671">
    <property type="entry name" value="AAA_33"/>
    <property type="match status" value="1"/>
</dbReference>
<evidence type="ECO:0000313" key="2">
    <source>
        <dbReference type="Proteomes" id="UP000664761"/>
    </source>
</evidence>
<keyword evidence="1" id="KW-0067">ATP-binding</keyword>
<dbReference type="EMBL" id="JAFLNC010000005">
    <property type="protein sequence ID" value="MBO0334798.1"/>
    <property type="molecule type" value="Genomic_DNA"/>
</dbReference>
<keyword evidence="2" id="KW-1185">Reference proteome</keyword>
<dbReference type="GO" id="GO:0005524">
    <property type="term" value="F:ATP binding"/>
    <property type="evidence" value="ECO:0007669"/>
    <property type="project" value="UniProtKB-KW"/>
</dbReference>
<dbReference type="Proteomes" id="UP000664761">
    <property type="component" value="Unassembled WGS sequence"/>
</dbReference>
<comment type="caution">
    <text evidence="1">The sequence shown here is derived from an EMBL/GenBank/DDBJ whole genome shotgun (WGS) entry which is preliminary data.</text>
</comment>
<proteinExistence type="predicted"/>
<dbReference type="RefSeq" id="WP_207047000.1">
    <property type="nucleotide sequence ID" value="NZ_JAFLNC010000005.1"/>
</dbReference>
<accession>A0ABS3F8J5</accession>
<reference evidence="1 2" key="1">
    <citation type="submission" date="2021-03" db="EMBL/GenBank/DDBJ databases">
        <title>Sneathiella sp. CAU 1612 isolated from Kang Won-do.</title>
        <authorList>
            <person name="Kim W."/>
        </authorList>
    </citation>
    <scope>NUCLEOTIDE SEQUENCE [LARGE SCALE GENOMIC DNA]</scope>
    <source>
        <strain evidence="1 2">CAU 1612</strain>
    </source>
</reference>
<protein>
    <submittedName>
        <fullName evidence="1">ATP-binding protein</fullName>
    </submittedName>
</protein>
<gene>
    <name evidence="1" type="ORF">J0X12_14320</name>
</gene>
<sequence length="180" mass="20153">MLLETPQETTPPGEEPDCRPTEPVLYLLAGKIGAGKSTLAATLARRPKTLLFSEDTLLSELYPGEVTDISNYIRCSLRLKYALKDHIVSLLKSGFSVVLDFPANTPDGRRWGKELFEAAGVPHELHYLDIPNTICKSRLRARNAKGEHPFQTSDADFDKITSYFIPPMPEEGFNIIRHVK</sequence>
<evidence type="ECO:0000313" key="1">
    <source>
        <dbReference type="EMBL" id="MBO0334798.1"/>
    </source>
</evidence>
<name>A0ABS3F8J5_9PROT</name>
<dbReference type="SUPFAM" id="SSF52540">
    <property type="entry name" value="P-loop containing nucleoside triphosphate hydrolases"/>
    <property type="match status" value="1"/>
</dbReference>
<dbReference type="InterPro" id="IPR027417">
    <property type="entry name" value="P-loop_NTPase"/>
</dbReference>
<dbReference type="Gene3D" id="3.40.50.300">
    <property type="entry name" value="P-loop containing nucleotide triphosphate hydrolases"/>
    <property type="match status" value="1"/>
</dbReference>
<organism evidence="1 2">
    <name type="scientific">Sneathiella sedimenti</name>
    <dbReference type="NCBI Taxonomy" id="2816034"/>
    <lineage>
        <taxon>Bacteria</taxon>
        <taxon>Pseudomonadati</taxon>
        <taxon>Pseudomonadota</taxon>
        <taxon>Alphaproteobacteria</taxon>
        <taxon>Sneathiellales</taxon>
        <taxon>Sneathiellaceae</taxon>
        <taxon>Sneathiella</taxon>
    </lineage>
</organism>